<dbReference type="PRINTS" id="PR00778">
    <property type="entry name" value="HTHARSR"/>
</dbReference>
<feature type="domain" description="HTH arsR-type" evidence="4">
    <location>
        <begin position="1"/>
        <end position="96"/>
    </location>
</feature>
<keyword evidence="2" id="KW-0238">DNA-binding</keyword>
<dbReference type="InterPro" id="IPR011991">
    <property type="entry name" value="ArsR-like_HTH"/>
</dbReference>
<evidence type="ECO:0000256" key="2">
    <source>
        <dbReference type="ARBA" id="ARBA00023125"/>
    </source>
</evidence>
<dbReference type="PROSITE" id="PS50987">
    <property type="entry name" value="HTH_ARSR_2"/>
    <property type="match status" value="1"/>
</dbReference>
<accession>Q47CR0</accession>
<sequence length="112" mass="11912">MTIKEAVAALGALAQETRLQIFRLLVQAGAEGLSVGAIAERLGTEANGRLSFHLKELAIAGLVHSSQSGRFVYYSANYPAMNDLLAYLTEHCCSGTSCGIEVVPCDPEKTPK</sequence>
<dbReference type="PANTHER" id="PTHR43132">
    <property type="entry name" value="ARSENICAL RESISTANCE OPERON REPRESSOR ARSR-RELATED"/>
    <property type="match status" value="1"/>
</dbReference>
<dbReference type="InterPro" id="IPR001845">
    <property type="entry name" value="HTH_ArsR_DNA-bd_dom"/>
</dbReference>
<gene>
    <name evidence="5" type="ordered locus">Daro_2641</name>
</gene>
<dbReference type="InterPro" id="IPR036390">
    <property type="entry name" value="WH_DNA-bd_sf"/>
</dbReference>
<dbReference type="Pfam" id="PF12840">
    <property type="entry name" value="HTH_20"/>
    <property type="match status" value="1"/>
</dbReference>
<dbReference type="STRING" id="159087.Daro_2641"/>
<dbReference type="GO" id="GO:0003677">
    <property type="term" value="F:DNA binding"/>
    <property type="evidence" value="ECO:0007669"/>
    <property type="project" value="UniProtKB-KW"/>
</dbReference>
<protein>
    <submittedName>
        <fullName evidence="5">Transcriptional regulator, ArsR family</fullName>
    </submittedName>
</protein>
<organism evidence="5">
    <name type="scientific">Dechloromonas aromatica (strain RCB)</name>
    <dbReference type="NCBI Taxonomy" id="159087"/>
    <lineage>
        <taxon>Bacteria</taxon>
        <taxon>Pseudomonadati</taxon>
        <taxon>Pseudomonadota</taxon>
        <taxon>Betaproteobacteria</taxon>
        <taxon>Rhodocyclales</taxon>
        <taxon>Azonexaceae</taxon>
        <taxon>Dechloromonas</taxon>
    </lineage>
</organism>
<dbReference type="HOGENOM" id="CLU_097806_2_2_4"/>
<dbReference type="EMBL" id="CP000089">
    <property type="protein sequence ID" value="AAZ47371.1"/>
    <property type="molecule type" value="Genomic_DNA"/>
</dbReference>
<dbReference type="NCBIfam" id="NF033788">
    <property type="entry name" value="HTH_metalloreg"/>
    <property type="match status" value="1"/>
</dbReference>
<keyword evidence="1" id="KW-0805">Transcription regulation</keyword>
<dbReference type="PANTHER" id="PTHR43132:SF2">
    <property type="entry name" value="ARSENICAL RESISTANCE OPERON REPRESSOR ARSR-RELATED"/>
    <property type="match status" value="1"/>
</dbReference>
<dbReference type="KEGG" id="dar:Daro_2641"/>
<reference evidence="5" key="1">
    <citation type="submission" date="2005-08" db="EMBL/GenBank/DDBJ databases">
        <title>Complete sequence of Dechloromonas aromatica RCB.</title>
        <authorList>
            <person name="Salinero K.K."/>
            <person name="Copeland A."/>
            <person name="Lucas S."/>
            <person name="Lapidus A."/>
            <person name="Barry K."/>
            <person name="Detter J.C."/>
            <person name="Glavina T."/>
            <person name="Hammon N."/>
            <person name="Israni S."/>
            <person name="Pitluck S."/>
            <person name="Di Bartolo G."/>
            <person name="Trong S."/>
            <person name="Schmutz J."/>
            <person name="Larimer F."/>
            <person name="Land M."/>
            <person name="Ivanova N."/>
            <person name="Richardson P."/>
        </authorList>
    </citation>
    <scope>NUCLEOTIDE SEQUENCE</scope>
    <source>
        <strain evidence="5">RCB</strain>
    </source>
</reference>
<evidence type="ECO:0000259" key="4">
    <source>
        <dbReference type="PROSITE" id="PS50987"/>
    </source>
</evidence>
<dbReference type="AlphaFoldDB" id="Q47CR0"/>
<dbReference type="CDD" id="cd00090">
    <property type="entry name" value="HTH_ARSR"/>
    <property type="match status" value="1"/>
</dbReference>
<evidence type="ECO:0000256" key="3">
    <source>
        <dbReference type="ARBA" id="ARBA00023163"/>
    </source>
</evidence>
<evidence type="ECO:0000256" key="1">
    <source>
        <dbReference type="ARBA" id="ARBA00023015"/>
    </source>
</evidence>
<dbReference type="InterPro" id="IPR036388">
    <property type="entry name" value="WH-like_DNA-bd_sf"/>
</dbReference>
<dbReference type="eggNOG" id="COG0640">
    <property type="taxonomic scope" value="Bacteria"/>
</dbReference>
<dbReference type="GO" id="GO:0003700">
    <property type="term" value="F:DNA-binding transcription factor activity"/>
    <property type="evidence" value="ECO:0007669"/>
    <property type="project" value="InterPro"/>
</dbReference>
<dbReference type="InterPro" id="IPR051011">
    <property type="entry name" value="Metal_resp_trans_reg"/>
</dbReference>
<keyword evidence="3" id="KW-0804">Transcription</keyword>
<proteinExistence type="predicted"/>
<dbReference type="OrthoDB" id="5297460at2"/>
<dbReference type="SMART" id="SM00418">
    <property type="entry name" value="HTH_ARSR"/>
    <property type="match status" value="1"/>
</dbReference>
<name>Q47CR0_DECAR</name>
<evidence type="ECO:0000313" key="5">
    <source>
        <dbReference type="EMBL" id="AAZ47371.1"/>
    </source>
</evidence>
<dbReference type="SUPFAM" id="SSF46785">
    <property type="entry name" value="Winged helix' DNA-binding domain"/>
    <property type="match status" value="1"/>
</dbReference>
<dbReference type="Gene3D" id="1.10.10.10">
    <property type="entry name" value="Winged helix-like DNA-binding domain superfamily/Winged helix DNA-binding domain"/>
    <property type="match status" value="1"/>
</dbReference>